<dbReference type="InterPro" id="IPR006873">
    <property type="entry name" value="DUF620"/>
</dbReference>
<gene>
    <name evidence="2" type="ORF">ZIOFF_066240</name>
</gene>
<name>A0A8J5EZB5_ZINOF</name>
<evidence type="ECO:0000313" key="2">
    <source>
        <dbReference type="EMBL" id="KAG6476990.1"/>
    </source>
</evidence>
<sequence length="595" mass="66036">MNHSPVQLLLPRQRKKGHRRHSSLFLPQEGAAASALVGRSVSFRETLAPLMEGPDDGGAVDADGDRRREGWVHWVRILLSRVPSINSESVAAGGASFSLIRSTDLRLLLGVMGAPLAPVHVSADDGSPHLSIKGTPVEVSSAQYIMQQYMAASGGLKLQRSIRNAYARGKVRMAASEFATATKVIKNRSRSSRKVESGGFVLWQMSPDKWYVELAIGGSKLHAGSNGEVVWRHTSWLGAHSARGPVRPLRRALQGLDPLTTARMFANARCIGEKKVHGEDCFVLKLCADPQILQARSEGLAEIIRHVLFGYFSQRTGLLVLIEDSHLTRIQANAGGDAVYWETTISSFLLDYSLVEGVMIAHSGRSNVTLYKFGESAMSHTKTRMEENWMIEEVAFNVPGLSVDCFIPPADISCDSITESCQLPQEERNKGVAGHRARSQRMRAVRQSTTFGSLTGAFSCRCKEAGYGYGYANQEMSFNLIYEEVDKEPYETTPIYDEYNEEERIIYKDHGESLVPQEDPLENEVLLENNEASLRNNEDPHRNEVPLGNNEDPHRNEVPLGNNEDPLGNNARKRLLLGKDCSGRIYYSKNILLWN</sequence>
<evidence type="ECO:0000313" key="3">
    <source>
        <dbReference type="Proteomes" id="UP000734854"/>
    </source>
</evidence>
<feature type="region of interest" description="Disordered" evidence="1">
    <location>
        <begin position="1"/>
        <end position="20"/>
    </location>
</feature>
<keyword evidence="3" id="KW-1185">Reference proteome</keyword>
<dbReference type="PANTHER" id="PTHR31300">
    <property type="entry name" value="LIPASE"/>
    <property type="match status" value="1"/>
</dbReference>
<feature type="region of interest" description="Disordered" evidence="1">
    <location>
        <begin position="533"/>
        <end position="568"/>
    </location>
</feature>
<proteinExistence type="predicted"/>
<evidence type="ECO:0000256" key="1">
    <source>
        <dbReference type="SAM" id="MobiDB-lite"/>
    </source>
</evidence>
<dbReference type="EMBL" id="JACMSC010000018">
    <property type="protein sequence ID" value="KAG6476990.1"/>
    <property type="molecule type" value="Genomic_DNA"/>
</dbReference>
<organism evidence="2 3">
    <name type="scientific">Zingiber officinale</name>
    <name type="common">Ginger</name>
    <name type="synonym">Amomum zingiber</name>
    <dbReference type="NCBI Taxonomy" id="94328"/>
    <lineage>
        <taxon>Eukaryota</taxon>
        <taxon>Viridiplantae</taxon>
        <taxon>Streptophyta</taxon>
        <taxon>Embryophyta</taxon>
        <taxon>Tracheophyta</taxon>
        <taxon>Spermatophyta</taxon>
        <taxon>Magnoliopsida</taxon>
        <taxon>Liliopsida</taxon>
        <taxon>Zingiberales</taxon>
        <taxon>Zingiberaceae</taxon>
        <taxon>Zingiber</taxon>
    </lineage>
</organism>
<dbReference type="PANTHER" id="PTHR31300:SF2">
    <property type="entry name" value="LIPASE-LIKE PROTEIN"/>
    <property type="match status" value="1"/>
</dbReference>
<protein>
    <submittedName>
        <fullName evidence="2">Uncharacterized protein</fullName>
    </submittedName>
</protein>
<dbReference type="Pfam" id="PF04788">
    <property type="entry name" value="DUF620"/>
    <property type="match status" value="1"/>
</dbReference>
<accession>A0A8J5EZB5</accession>
<comment type="caution">
    <text evidence="2">The sequence shown here is derived from an EMBL/GenBank/DDBJ whole genome shotgun (WGS) entry which is preliminary data.</text>
</comment>
<dbReference type="Proteomes" id="UP000734854">
    <property type="component" value="Unassembled WGS sequence"/>
</dbReference>
<reference evidence="2 3" key="1">
    <citation type="submission" date="2020-08" db="EMBL/GenBank/DDBJ databases">
        <title>Plant Genome Project.</title>
        <authorList>
            <person name="Zhang R.-G."/>
        </authorList>
    </citation>
    <scope>NUCLEOTIDE SEQUENCE [LARGE SCALE GENOMIC DNA]</scope>
    <source>
        <tissue evidence="2">Rhizome</tissue>
    </source>
</reference>
<dbReference type="AlphaFoldDB" id="A0A8J5EZB5"/>